<keyword evidence="4" id="KW-1185">Reference proteome</keyword>
<protein>
    <submittedName>
        <fullName evidence="3">Glycosyltransferase involved in cell wall bisynthesis</fullName>
    </submittedName>
</protein>
<dbReference type="OrthoDB" id="9795746at2"/>
<dbReference type="STRING" id="375760.SAMN04488073_3295"/>
<dbReference type="EMBL" id="FOYV01000004">
    <property type="protein sequence ID" value="SFR60362.1"/>
    <property type="molecule type" value="Genomic_DNA"/>
</dbReference>
<dbReference type="InterPro" id="IPR001296">
    <property type="entry name" value="Glyco_trans_1"/>
</dbReference>
<reference evidence="4" key="1">
    <citation type="submission" date="2016-10" db="EMBL/GenBank/DDBJ databases">
        <authorList>
            <person name="Varghese N."/>
            <person name="Submissions S."/>
        </authorList>
    </citation>
    <scope>NUCLEOTIDE SEQUENCE [LARGE SCALE GENOMIC DNA]</scope>
    <source>
        <strain evidence="4">CGMCC 1.6294</strain>
    </source>
</reference>
<dbReference type="GO" id="GO:0016757">
    <property type="term" value="F:glycosyltransferase activity"/>
    <property type="evidence" value="ECO:0007669"/>
    <property type="project" value="UniProtKB-ARBA"/>
</dbReference>
<proteinExistence type="predicted"/>
<gene>
    <name evidence="3" type="ORF">SAMN04488073_3295</name>
</gene>
<keyword evidence="3" id="KW-0808">Transferase</keyword>
<dbReference type="Proteomes" id="UP000199290">
    <property type="component" value="Unassembled WGS sequence"/>
</dbReference>
<feature type="domain" description="Glycosyl transferase family 1" evidence="1">
    <location>
        <begin position="173"/>
        <end position="309"/>
    </location>
</feature>
<dbReference type="PANTHER" id="PTHR12526">
    <property type="entry name" value="GLYCOSYLTRANSFERASE"/>
    <property type="match status" value="1"/>
</dbReference>
<organism evidence="3 4">
    <name type="scientific">Marinobacter gudaonensis</name>
    <dbReference type="NCBI Taxonomy" id="375760"/>
    <lineage>
        <taxon>Bacteria</taxon>
        <taxon>Pseudomonadati</taxon>
        <taxon>Pseudomonadota</taxon>
        <taxon>Gammaproteobacteria</taxon>
        <taxon>Pseudomonadales</taxon>
        <taxon>Marinobacteraceae</taxon>
        <taxon>Marinobacter</taxon>
    </lineage>
</organism>
<dbReference type="AlphaFoldDB" id="A0A1I6I0W0"/>
<accession>A0A1I6I0W0</accession>
<dbReference type="CDD" id="cd03811">
    <property type="entry name" value="GT4_GT28_WabH-like"/>
    <property type="match status" value="1"/>
</dbReference>
<dbReference type="Pfam" id="PF13439">
    <property type="entry name" value="Glyco_transf_4"/>
    <property type="match status" value="1"/>
</dbReference>
<feature type="domain" description="Glycosyltransferase subfamily 4-like N-terminal" evidence="2">
    <location>
        <begin position="20"/>
        <end position="155"/>
    </location>
</feature>
<dbReference type="InterPro" id="IPR028098">
    <property type="entry name" value="Glyco_trans_4-like_N"/>
</dbReference>
<evidence type="ECO:0000313" key="4">
    <source>
        <dbReference type="Proteomes" id="UP000199290"/>
    </source>
</evidence>
<sequence>MMSGRPLTIALLLATPGGAWGGMEQHTADLSRALAAMGHRVHVLGHRAYEARFPAPVRFHALPVQLGRHNPLLHFLLRRNLRQMAPDILHAQGNKAARLAGKVGGPNTVRIGTVHGIKSSHTAFDRMDRVIAVSPAIKRALTHPRSHLIYNGARVDEDSRLSPSEADLSPGTIHVIAAGRLESVKGFDRLIHAWSLLGPAADGCHLTIYGEGSQRPALAQQIRGLGLDNTISLPGYSPCLARHYRQARLSVISSDREGFPYVLIESLLCGCPVVSTPVSGPMELLPPEAISEGHEPDAIASVLTRALANLEGLAEREATAMAFARANLTVEAMAAKTEALYREVLPG</sequence>
<evidence type="ECO:0000313" key="3">
    <source>
        <dbReference type="EMBL" id="SFR60362.1"/>
    </source>
</evidence>
<dbReference type="RefSeq" id="WP_091992262.1">
    <property type="nucleotide sequence ID" value="NZ_FOYV01000004.1"/>
</dbReference>
<name>A0A1I6I0W0_9GAMM</name>
<dbReference type="SUPFAM" id="SSF53756">
    <property type="entry name" value="UDP-Glycosyltransferase/glycogen phosphorylase"/>
    <property type="match status" value="1"/>
</dbReference>
<evidence type="ECO:0000259" key="2">
    <source>
        <dbReference type="Pfam" id="PF13439"/>
    </source>
</evidence>
<evidence type="ECO:0000259" key="1">
    <source>
        <dbReference type="Pfam" id="PF00534"/>
    </source>
</evidence>
<dbReference type="Pfam" id="PF00534">
    <property type="entry name" value="Glycos_transf_1"/>
    <property type="match status" value="1"/>
</dbReference>
<dbReference type="Gene3D" id="3.40.50.2000">
    <property type="entry name" value="Glycogen Phosphorylase B"/>
    <property type="match status" value="2"/>
</dbReference>